<dbReference type="PROSITE" id="PS50297">
    <property type="entry name" value="ANK_REP_REGION"/>
    <property type="match status" value="3"/>
</dbReference>
<dbReference type="InterPro" id="IPR002110">
    <property type="entry name" value="Ankyrin_rpt"/>
</dbReference>
<organism evidence="5 6">
    <name type="scientific">Saxophila tyrrhenica</name>
    <dbReference type="NCBI Taxonomy" id="1690608"/>
    <lineage>
        <taxon>Eukaryota</taxon>
        <taxon>Fungi</taxon>
        <taxon>Dikarya</taxon>
        <taxon>Ascomycota</taxon>
        <taxon>Pezizomycotina</taxon>
        <taxon>Dothideomycetes</taxon>
        <taxon>Dothideomycetidae</taxon>
        <taxon>Mycosphaerellales</taxon>
        <taxon>Extremaceae</taxon>
        <taxon>Saxophila</taxon>
    </lineage>
</organism>
<reference evidence="5 6" key="1">
    <citation type="submission" date="2023-08" db="EMBL/GenBank/DDBJ databases">
        <title>Black Yeasts Isolated from many extreme environments.</title>
        <authorList>
            <person name="Coleine C."/>
            <person name="Stajich J.E."/>
            <person name="Selbmann L."/>
        </authorList>
    </citation>
    <scope>NUCLEOTIDE SEQUENCE [LARGE SCALE GENOMIC DNA]</scope>
    <source>
        <strain evidence="5 6">CCFEE 5935</strain>
    </source>
</reference>
<dbReference type="Gene3D" id="3.40.50.300">
    <property type="entry name" value="P-loop containing nucleotide triphosphate hydrolases"/>
    <property type="match status" value="1"/>
</dbReference>
<dbReference type="SUPFAM" id="SSF48403">
    <property type="entry name" value="Ankyrin repeat"/>
    <property type="match status" value="1"/>
</dbReference>
<feature type="domain" description="NACHT" evidence="4">
    <location>
        <begin position="248"/>
        <end position="390"/>
    </location>
</feature>
<gene>
    <name evidence="5" type="ORF">LTR77_004885</name>
</gene>
<keyword evidence="1" id="KW-0677">Repeat</keyword>
<dbReference type="RefSeq" id="XP_064659496.1">
    <property type="nucleotide sequence ID" value="XM_064802135.1"/>
</dbReference>
<evidence type="ECO:0000313" key="6">
    <source>
        <dbReference type="Proteomes" id="UP001337655"/>
    </source>
</evidence>
<dbReference type="SMART" id="SM00248">
    <property type="entry name" value="ANK"/>
    <property type="match status" value="9"/>
</dbReference>
<dbReference type="InterPro" id="IPR056884">
    <property type="entry name" value="NPHP3-like_N"/>
</dbReference>
<feature type="repeat" description="ANK" evidence="2">
    <location>
        <begin position="1011"/>
        <end position="1036"/>
    </location>
</feature>
<proteinExistence type="predicted"/>
<evidence type="ECO:0000259" key="4">
    <source>
        <dbReference type="PROSITE" id="PS50837"/>
    </source>
</evidence>
<dbReference type="PROSITE" id="PS50088">
    <property type="entry name" value="ANK_REPEAT"/>
    <property type="match status" value="3"/>
</dbReference>
<dbReference type="InterPro" id="IPR027417">
    <property type="entry name" value="P-loop_NTPase"/>
</dbReference>
<dbReference type="Pfam" id="PF24883">
    <property type="entry name" value="NPHP3_N"/>
    <property type="match status" value="1"/>
</dbReference>
<dbReference type="InterPro" id="IPR007111">
    <property type="entry name" value="NACHT_NTPase"/>
</dbReference>
<keyword evidence="2" id="KW-0040">ANK repeat</keyword>
<comment type="caution">
    <text evidence="5">The sequence shown here is derived from an EMBL/GenBank/DDBJ whole genome shotgun (WGS) entry which is preliminary data.</text>
</comment>
<evidence type="ECO:0000256" key="2">
    <source>
        <dbReference type="PROSITE-ProRule" id="PRU00023"/>
    </source>
</evidence>
<accession>A0AAV9PEH5</accession>
<dbReference type="InterPro" id="IPR036770">
    <property type="entry name" value="Ankyrin_rpt-contain_sf"/>
</dbReference>
<evidence type="ECO:0000256" key="3">
    <source>
        <dbReference type="SAM" id="MobiDB-lite"/>
    </source>
</evidence>
<protein>
    <recommendedName>
        <fullName evidence="4">NACHT domain-containing protein</fullName>
    </recommendedName>
</protein>
<dbReference type="EMBL" id="JAVRRT010000007">
    <property type="protein sequence ID" value="KAK5170298.1"/>
    <property type="molecule type" value="Genomic_DNA"/>
</dbReference>
<dbReference type="Pfam" id="PF12796">
    <property type="entry name" value="Ank_2"/>
    <property type="match status" value="3"/>
</dbReference>
<dbReference type="GeneID" id="89926229"/>
<feature type="region of interest" description="Disordered" evidence="3">
    <location>
        <begin position="571"/>
        <end position="606"/>
    </location>
</feature>
<dbReference type="PANTHER" id="PTHR10039:SF16">
    <property type="entry name" value="GPI INOSITOL-DEACYLASE"/>
    <property type="match status" value="1"/>
</dbReference>
<feature type="repeat" description="ANK" evidence="2">
    <location>
        <begin position="877"/>
        <end position="909"/>
    </location>
</feature>
<evidence type="ECO:0000256" key="1">
    <source>
        <dbReference type="ARBA" id="ARBA00022737"/>
    </source>
</evidence>
<dbReference type="Proteomes" id="UP001337655">
    <property type="component" value="Unassembled WGS sequence"/>
</dbReference>
<feature type="repeat" description="ANK" evidence="2">
    <location>
        <begin position="780"/>
        <end position="806"/>
    </location>
</feature>
<dbReference type="PANTHER" id="PTHR10039">
    <property type="entry name" value="AMELOGENIN"/>
    <property type="match status" value="1"/>
</dbReference>
<dbReference type="PROSITE" id="PS50837">
    <property type="entry name" value="NACHT"/>
    <property type="match status" value="1"/>
</dbReference>
<name>A0AAV9PEH5_9PEZI</name>
<dbReference type="Gene3D" id="1.25.40.20">
    <property type="entry name" value="Ankyrin repeat-containing domain"/>
    <property type="match status" value="2"/>
</dbReference>
<keyword evidence="6" id="KW-1185">Reference proteome</keyword>
<sequence length="1169" mass="129245">MAELGIAGSAVGVASLGIMVCQGLLSYYEDWKASSDDIKTAHGKIRDLEATLELLAGVLRSDSLEHVHLMRIEECLIGCYDSMKVLQKRLQKLLTNHDPKGFRQVIKAGQQRLLYPFKKDTLDKLNAAVDDLVHRLSLALHVLHLNVDLEIRGEVREAAARLKAIESSTIHVESIVDQTHSLTLQSSSGIQKLIVSRHSDELCRLRSWLSAPDAYTNHREARRRHEPGTGEWFLHSSDYQQWLSGDVKMLSLVGKAGACKTVLCSTIVEDLLQRRDALTTAVAFFYFTFSDQNKQSYRNMLLGIIHQLADHEPVFATLQETQKQSYGQPATELLEKCFNGLAARVQRLVLVSDALDEVPHTNRSREEVLGGLGDLVQKVPNLSILTTSRPEIDILEALEESSARVKHLNTQYIDQDIKIYVAKELERNKTLRKLSASTKQEIRDKLGEKADGMFRWAYCQLDELSRLKRVTAKNVTTVLENLPKTLDETYERILLGIDPMDQDVALAALRWLTFAEYPLTLRELEEACITSHLQDPYLDEGDRAESGSIAHILAALVTDYKLTSDCDDVHEVDRTSNTESESPSAGSIASTDAHANESQRSSRASLSSSSRHILRLAHFSIKEYLVGERISTGRAARYALCHVNPQRHLAQDCIAYLYHYYDHRNRQSKETDEIAFPLLEYAVECWTHHQRAAESAPTLDWKDGLEISLLEATTLRRIWIPVTMRYSRGPSSDRTGPASKCPLHLACYLGLRRTAESLIRKGFNVNEEVNFDDVGLFVAEGASPLSIACESRETEIVQLLLASGADCASTQGTEALRLGIEQGSEPIVRMALQRGANANAIVQDTPVLLTASMLGCNIAITKMLLDHRADPNLEDCRGEQPLMAAAGCRDPETLQLLLTYGADPNCIDRTGRTALVHASDNMMSLLEHGANPTAKYGGDHTPGSAIRSACREGGPESVEMARILLDHGADPNLKVRWTEFNRAAFYGRVDICQLLLLEGATIQALEGPYISPLHVAILSRQHDVAEVLIKYGADLNDEILGSGSPLQHAARYGDVDGVKLLLLHRADPTIVGAVDPHYLYAQETATIPDSPDHDALHVAMQELESWGDFSPLGLAQFQGHQEIICLLEDALKGPADQLPGAEKELSRAARSMAGAACPQPGIPDDTNAC</sequence>
<feature type="compositionally biased region" description="Polar residues" evidence="3">
    <location>
        <begin position="577"/>
        <end position="590"/>
    </location>
</feature>
<dbReference type="AlphaFoldDB" id="A0AAV9PEH5"/>
<evidence type="ECO:0000313" key="5">
    <source>
        <dbReference type="EMBL" id="KAK5170298.1"/>
    </source>
</evidence>